<evidence type="ECO:0000313" key="7">
    <source>
        <dbReference type="Proteomes" id="UP000316213"/>
    </source>
</evidence>
<accession>A0A5C5ZXG3</accession>
<proteinExistence type="inferred from homology"/>
<dbReference type="GO" id="GO:0005886">
    <property type="term" value="C:plasma membrane"/>
    <property type="evidence" value="ECO:0007669"/>
    <property type="project" value="TreeGrafter"/>
</dbReference>
<dbReference type="InterPro" id="IPR004090">
    <property type="entry name" value="Chemotax_Me-accpt_rcpt"/>
</dbReference>
<dbReference type="Gene3D" id="1.10.287.950">
    <property type="entry name" value="Methyl-accepting chemotaxis protein"/>
    <property type="match status" value="1"/>
</dbReference>
<dbReference type="Proteomes" id="UP000316213">
    <property type="component" value="Unassembled WGS sequence"/>
</dbReference>
<feature type="domain" description="Methyl-accepting transducer" evidence="5">
    <location>
        <begin position="29"/>
        <end position="94"/>
    </location>
</feature>
<dbReference type="RefSeq" id="WP_146580931.1">
    <property type="nucleotide sequence ID" value="NZ_SJPM01000013.1"/>
</dbReference>
<evidence type="ECO:0000256" key="3">
    <source>
        <dbReference type="PROSITE-ProRule" id="PRU00284"/>
    </source>
</evidence>
<dbReference type="InterPro" id="IPR051310">
    <property type="entry name" value="MCP_chemotaxis"/>
</dbReference>
<comment type="similarity">
    <text evidence="2">Belongs to the methyl-accepting chemotaxis (MCP) protein family.</text>
</comment>
<dbReference type="PRINTS" id="PR00260">
    <property type="entry name" value="CHEMTRNSDUCR"/>
</dbReference>
<dbReference type="AlphaFoldDB" id="A0A5C5ZXG3"/>
<keyword evidence="7" id="KW-1185">Reference proteome</keyword>
<keyword evidence="1" id="KW-0145">Chemotaxis</keyword>
<dbReference type="GO" id="GO:0004888">
    <property type="term" value="F:transmembrane signaling receptor activity"/>
    <property type="evidence" value="ECO:0007669"/>
    <property type="project" value="InterPro"/>
</dbReference>
<dbReference type="EMBL" id="SJPM01000013">
    <property type="protein sequence ID" value="TWT91939.1"/>
    <property type="molecule type" value="Genomic_DNA"/>
</dbReference>
<dbReference type="PROSITE" id="PS50111">
    <property type="entry name" value="CHEMOTAXIS_TRANSDUC_2"/>
    <property type="match status" value="1"/>
</dbReference>
<organism evidence="6 7">
    <name type="scientific">Neorhodopirellula pilleata</name>
    <dbReference type="NCBI Taxonomy" id="2714738"/>
    <lineage>
        <taxon>Bacteria</taxon>
        <taxon>Pseudomonadati</taxon>
        <taxon>Planctomycetota</taxon>
        <taxon>Planctomycetia</taxon>
        <taxon>Pirellulales</taxon>
        <taxon>Pirellulaceae</taxon>
        <taxon>Neorhodopirellula</taxon>
    </lineage>
</organism>
<evidence type="ECO:0000313" key="6">
    <source>
        <dbReference type="EMBL" id="TWT91939.1"/>
    </source>
</evidence>
<keyword evidence="3" id="KW-0807">Transducer</keyword>
<dbReference type="Pfam" id="PF00015">
    <property type="entry name" value="MCPsignal"/>
    <property type="match status" value="1"/>
</dbReference>
<dbReference type="Gene3D" id="3.30.450.20">
    <property type="entry name" value="PAS domain"/>
    <property type="match status" value="1"/>
</dbReference>
<comment type="caution">
    <text evidence="6">The sequence shown here is derived from an EMBL/GenBank/DDBJ whole genome shotgun (WGS) entry which is preliminary data.</text>
</comment>
<dbReference type="OrthoDB" id="9814866at2"/>
<gene>
    <name evidence="6" type="primary">mcpC</name>
    <name evidence="6" type="ORF">Pla100_49790</name>
</gene>
<dbReference type="PANTHER" id="PTHR43531:SF11">
    <property type="entry name" value="METHYL-ACCEPTING CHEMOTAXIS PROTEIN 3"/>
    <property type="match status" value="1"/>
</dbReference>
<name>A0A5C5ZXG3_9BACT</name>
<sequence>MSSTPAGPSAESSSTSLTSPRETSIQDLVEDLSTALESAIGEIHSVNAETRVLSLNARIEAARAGQYGAAFSVVAEEIQELSEKTSLIADSMASRTREKTNELISLIDGSVRGTRLSDLALVNIDLIDRNLYERTCDVRWWATDGSLIDALADDANEDVIAYASKRLGVILDAYTVYYDLVLCDVNGRVIANGRPSQYRSIGQNESSSSWFQSAVRSRSGNDYGFEFAHSSRLVDGQSTLVYSCGVREGGESSAPVIGVLGILFNWRGLAGPILDSIPVSAQEKSSTKACIVNQDGMILASNQERLMSDRIDLPDFNRVLNSPKGFYVAKVNNQSMCIAHAKAPGFETYSTKWYSIVMQPVSE</sequence>
<dbReference type="GO" id="GO:0006935">
    <property type="term" value="P:chemotaxis"/>
    <property type="evidence" value="ECO:0007669"/>
    <property type="project" value="UniProtKB-KW"/>
</dbReference>
<reference evidence="6 7" key="1">
    <citation type="submission" date="2019-02" db="EMBL/GenBank/DDBJ databases">
        <title>Deep-cultivation of Planctomycetes and their phenomic and genomic characterization uncovers novel biology.</title>
        <authorList>
            <person name="Wiegand S."/>
            <person name="Jogler M."/>
            <person name="Boedeker C."/>
            <person name="Pinto D."/>
            <person name="Vollmers J."/>
            <person name="Rivas-Marin E."/>
            <person name="Kohn T."/>
            <person name="Peeters S.H."/>
            <person name="Heuer A."/>
            <person name="Rast P."/>
            <person name="Oberbeckmann S."/>
            <person name="Bunk B."/>
            <person name="Jeske O."/>
            <person name="Meyerdierks A."/>
            <person name="Storesund J.E."/>
            <person name="Kallscheuer N."/>
            <person name="Luecker S."/>
            <person name="Lage O.M."/>
            <person name="Pohl T."/>
            <person name="Merkel B.J."/>
            <person name="Hornburger P."/>
            <person name="Mueller R.-W."/>
            <person name="Bruemmer F."/>
            <person name="Labrenz M."/>
            <person name="Spormann A.M."/>
            <person name="Op Den Camp H."/>
            <person name="Overmann J."/>
            <person name="Amann R."/>
            <person name="Jetten M.S.M."/>
            <person name="Mascher T."/>
            <person name="Medema M.H."/>
            <person name="Devos D.P."/>
            <person name="Kaster A.-K."/>
            <person name="Ovreas L."/>
            <person name="Rohde M."/>
            <person name="Galperin M.Y."/>
            <person name="Jogler C."/>
        </authorList>
    </citation>
    <scope>NUCLEOTIDE SEQUENCE [LARGE SCALE GENOMIC DNA]</scope>
    <source>
        <strain evidence="6 7">Pla100</strain>
    </source>
</reference>
<dbReference type="SUPFAM" id="SSF58104">
    <property type="entry name" value="Methyl-accepting chemotaxis protein (MCP) signaling domain"/>
    <property type="match status" value="1"/>
</dbReference>
<dbReference type="GO" id="GO:0007165">
    <property type="term" value="P:signal transduction"/>
    <property type="evidence" value="ECO:0007669"/>
    <property type="project" value="UniProtKB-KW"/>
</dbReference>
<evidence type="ECO:0000256" key="1">
    <source>
        <dbReference type="ARBA" id="ARBA00022500"/>
    </source>
</evidence>
<evidence type="ECO:0000256" key="2">
    <source>
        <dbReference type="ARBA" id="ARBA00029447"/>
    </source>
</evidence>
<dbReference type="InterPro" id="IPR004089">
    <property type="entry name" value="MCPsignal_dom"/>
</dbReference>
<dbReference type="PANTHER" id="PTHR43531">
    <property type="entry name" value="PROTEIN ICFG"/>
    <property type="match status" value="1"/>
</dbReference>
<evidence type="ECO:0000259" key="5">
    <source>
        <dbReference type="PROSITE" id="PS50111"/>
    </source>
</evidence>
<evidence type="ECO:0000256" key="4">
    <source>
        <dbReference type="SAM" id="MobiDB-lite"/>
    </source>
</evidence>
<protein>
    <submittedName>
        <fullName evidence="6">Methyl-accepting chemotaxis protein McpC</fullName>
    </submittedName>
</protein>
<feature type="region of interest" description="Disordered" evidence="4">
    <location>
        <begin position="1"/>
        <end position="23"/>
    </location>
</feature>